<accession>A0A168AEM1</accession>
<dbReference type="Gene3D" id="3.30.70.100">
    <property type="match status" value="1"/>
</dbReference>
<dbReference type="InterPro" id="IPR011008">
    <property type="entry name" value="Dimeric_a/b-barrel"/>
</dbReference>
<dbReference type="PANTHER" id="PTHR40624">
    <property type="entry name" value="BIOSYNTHESIS MONOOXYGENASE, PUTATIVE (AFU_ORTHOLOGUE AFUA_1G12025)-RELATED"/>
    <property type="match status" value="1"/>
</dbReference>
<dbReference type="SUPFAM" id="SSF54909">
    <property type="entry name" value="Dimeric alpha+beta barrel"/>
    <property type="match status" value="1"/>
</dbReference>
<organism evidence="1 2">
    <name type="scientific">Niveomyces insectorum RCEF 264</name>
    <dbReference type="NCBI Taxonomy" id="1081102"/>
    <lineage>
        <taxon>Eukaryota</taxon>
        <taxon>Fungi</taxon>
        <taxon>Dikarya</taxon>
        <taxon>Ascomycota</taxon>
        <taxon>Pezizomycotina</taxon>
        <taxon>Sordariomycetes</taxon>
        <taxon>Hypocreomycetidae</taxon>
        <taxon>Hypocreales</taxon>
        <taxon>Cordycipitaceae</taxon>
        <taxon>Niveomyces</taxon>
    </lineage>
</organism>
<keyword evidence="2" id="KW-1185">Reference proteome</keyword>
<dbReference type="PANTHER" id="PTHR40624:SF1">
    <property type="entry name" value="BIOSYNTHESIS MONOOXYGENASE, PUTATIVE (AFU_ORTHOLOGUE AFUA_1G12025)-RELATED"/>
    <property type="match status" value="1"/>
</dbReference>
<dbReference type="AlphaFoldDB" id="A0A168AEM1"/>
<sequence>MSNCASAQACDRFMDLLSAIAKVTRESEPKAISYAWFRSAKDNDAVPHDWVRGLEVYEDLPALTETHRASAVYKAMRAAASAEALLSLPSDLRFLQPTGTGFMYRKAPPHTSEAPEGDYVVVDELKPVSAAVGHDQAPRDQLLAALKRVADDVETSPLQASVLSFWVLEYRPEYGDETLVVFARFASKAAYERAFKDSNVVRTAETQLNEASSWRRTTTWVGAGVGFVGRKS</sequence>
<proteinExistence type="predicted"/>
<comment type="caution">
    <text evidence="1">The sequence shown here is derived from an EMBL/GenBank/DDBJ whole genome shotgun (WGS) entry which is preliminary data.</text>
</comment>
<name>A0A168AEM1_9HYPO</name>
<evidence type="ECO:0008006" key="3">
    <source>
        <dbReference type="Google" id="ProtNLM"/>
    </source>
</evidence>
<dbReference type="Proteomes" id="UP000076874">
    <property type="component" value="Unassembled WGS sequence"/>
</dbReference>
<evidence type="ECO:0000313" key="2">
    <source>
        <dbReference type="Proteomes" id="UP000076874"/>
    </source>
</evidence>
<dbReference type="EMBL" id="AZHD01000001">
    <property type="protein sequence ID" value="OAA68640.1"/>
    <property type="molecule type" value="Genomic_DNA"/>
</dbReference>
<evidence type="ECO:0000313" key="1">
    <source>
        <dbReference type="EMBL" id="OAA68640.1"/>
    </source>
</evidence>
<reference evidence="1 2" key="1">
    <citation type="journal article" date="2016" name="Genome Biol. Evol.">
        <title>Divergent and convergent evolution of fungal pathogenicity.</title>
        <authorList>
            <person name="Shang Y."/>
            <person name="Xiao G."/>
            <person name="Zheng P."/>
            <person name="Cen K."/>
            <person name="Zhan S."/>
            <person name="Wang C."/>
        </authorList>
    </citation>
    <scope>NUCLEOTIDE SEQUENCE [LARGE SCALE GENOMIC DNA]</scope>
    <source>
        <strain evidence="1 2">RCEF 264</strain>
    </source>
</reference>
<gene>
    <name evidence="1" type="ORF">SPI_00835</name>
</gene>
<dbReference type="OrthoDB" id="5361133at2759"/>
<protein>
    <recommendedName>
        <fullName evidence="3">Dimeric alpha-beta barrel</fullName>
    </recommendedName>
</protein>